<evidence type="ECO:0000256" key="2">
    <source>
        <dbReference type="SAM" id="SignalP"/>
    </source>
</evidence>
<feature type="signal peptide" evidence="2">
    <location>
        <begin position="1"/>
        <end position="24"/>
    </location>
</feature>
<dbReference type="RefSeq" id="WP_271919532.1">
    <property type="nucleotide sequence ID" value="NZ_JAQNDO010000001.1"/>
</dbReference>
<feature type="region of interest" description="Disordered" evidence="1">
    <location>
        <begin position="42"/>
        <end position="92"/>
    </location>
</feature>
<name>A0ABT5EPF4_9BACT</name>
<evidence type="ECO:0008006" key="5">
    <source>
        <dbReference type="Google" id="ProtNLM"/>
    </source>
</evidence>
<comment type="caution">
    <text evidence="3">The sequence shown here is derived from an EMBL/GenBank/DDBJ whole genome shotgun (WGS) entry which is preliminary data.</text>
</comment>
<keyword evidence="4" id="KW-1185">Reference proteome</keyword>
<organism evidence="3 4">
    <name type="scientific">Polyangium mundeleinium</name>
    <dbReference type="NCBI Taxonomy" id="2995306"/>
    <lineage>
        <taxon>Bacteria</taxon>
        <taxon>Pseudomonadati</taxon>
        <taxon>Myxococcota</taxon>
        <taxon>Polyangia</taxon>
        <taxon>Polyangiales</taxon>
        <taxon>Polyangiaceae</taxon>
        <taxon>Polyangium</taxon>
    </lineage>
</organism>
<reference evidence="3 4" key="1">
    <citation type="submission" date="2022-11" db="EMBL/GenBank/DDBJ databases">
        <title>Minimal conservation of predation-associated metabolite biosynthetic gene clusters underscores biosynthetic potential of Myxococcota including descriptions for ten novel species: Archangium lansinium sp. nov., Myxococcus landrumus sp. nov., Nannocystis bai.</title>
        <authorList>
            <person name="Ahearne A."/>
            <person name="Stevens C."/>
            <person name="Dowd S."/>
        </authorList>
    </citation>
    <scope>NUCLEOTIDE SEQUENCE [LARGE SCALE GENOMIC DNA]</scope>
    <source>
        <strain evidence="3 4">RJM3</strain>
    </source>
</reference>
<sequence>MPVGLFAGCGIFALAGSTCLIMMAARTQGSDPEEKLKAAVEEFKDEKGEARSNRPDGRSFLADAAPQGEPLDSKSAQKRGSEDAGADGASSHAAIDEMAEDRDPTWFSGTLLWTRVPLKEPRTGKPAKYATLELAEAACAQRPTGWRLPSVREFRWFTKDGRINEMLFPEYPTGVFWATPDDRVSISASGVFDSYDGPASPMVLCVKEHSLEEP</sequence>
<protein>
    <recommendedName>
        <fullName evidence="5">DUF1566 domain-containing protein</fullName>
    </recommendedName>
</protein>
<evidence type="ECO:0000313" key="4">
    <source>
        <dbReference type="Proteomes" id="UP001221411"/>
    </source>
</evidence>
<keyword evidence="2" id="KW-0732">Signal</keyword>
<dbReference type="EMBL" id="JAQNDO010000001">
    <property type="protein sequence ID" value="MDC0743720.1"/>
    <property type="molecule type" value="Genomic_DNA"/>
</dbReference>
<proteinExistence type="predicted"/>
<evidence type="ECO:0000313" key="3">
    <source>
        <dbReference type="EMBL" id="MDC0743720.1"/>
    </source>
</evidence>
<feature type="compositionally biased region" description="Basic and acidic residues" evidence="1">
    <location>
        <begin position="42"/>
        <end position="57"/>
    </location>
</feature>
<gene>
    <name evidence="3" type="ORF">POL67_20495</name>
</gene>
<dbReference type="Proteomes" id="UP001221411">
    <property type="component" value="Unassembled WGS sequence"/>
</dbReference>
<evidence type="ECO:0000256" key="1">
    <source>
        <dbReference type="SAM" id="MobiDB-lite"/>
    </source>
</evidence>
<feature type="chain" id="PRO_5045800537" description="DUF1566 domain-containing protein" evidence="2">
    <location>
        <begin position="25"/>
        <end position="214"/>
    </location>
</feature>
<accession>A0ABT5EPF4</accession>